<dbReference type="GO" id="GO:0044423">
    <property type="term" value="C:virion component"/>
    <property type="evidence" value="ECO:0007669"/>
    <property type="project" value="UniProtKB-KW"/>
</dbReference>
<evidence type="ECO:0000256" key="3">
    <source>
        <dbReference type="ARBA" id="ARBA00022804"/>
    </source>
</evidence>
<comment type="similarity">
    <text evidence="7">Belongs to the Leviviricetes maturation protein family.</text>
</comment>
<organism evidence="8 9">
    <name type="scientific">ssRNA phage SRR6960797_3</name>
    <dbReference type="NCBI Taxonomy" id="2786563"/>
    <lineage>
        <taxon>Viruses</taxon>
        <taxon>Riboviria</taxon>
        <taxon>Orthornavirae</taxon>
        <taxon>Lenarviricota</taxon>
        <taxon>Leviviricetes</taxon>
        <taxon>Norzivirales</taxon>
        <taxon>Fiersviridae</taxon>
        <taxon>Garovuvirus</taxon>
        <taxon>Garovuvirus peladaptatum</taxon>
    </lineage>
</organism>
<keyword evidence="5" id="KW-1175">Viral attachment to host cell pilus</keyword>
<dbReference type="Proteomes" id="UP000678853">
    <property type="component" value="Segment"/>
</dbReference>
<keyword evidence="6" id="KW-1160">Virus entry into host cell</keyword>
<comment type="subcellular location">
    <subcellularLocation>
        <location evidence="1">Virion</location>
    </subcellularLocation>
</comment>
<name>A0A8S5L0Q6_9VIRU</name>
<keyword evidence="9" id="KW-1185">Reference proteome</keyword>
<dbReference type="EMBL" id="BK013702">
    <property type="protein sequence ID" value="DAD51043.1"/>
    <property type="molecule type" value="Genomic_RNA"/>
</dbReference>
<protein>
    <submittedName>
        <fullName evidence="8">Maturation protein</fullName>
    </submittedName>
</protein>
<gene>
    <name evidence="8" type="primary">SRR6960797_3_1</name>
</gene>
<keyword evidence="4" id="KW-0946">Virion</keyword>
<reference evidence="8" key="1">
    <citation type="submission" date="2020-09" db="EMBL/GenBank/DDBJ databases">
        <title>Leviviricetes taxonomy.</title>
        <authorList>
            <person name="Stockdale S.R."/>
            <person name="Callanan J."/>
            <person name="Adriaenssens E.M."/>
            <person name="Kuhn J.H."/>
            <person name="Rumnieks J."/>
            <person name="Shkoporov A."/>
            <person name="Draper L.A."/>
            <person name="Ross P."/>
            <person name="Hill C."/>
        </authorList>
    </citation>
    <scope>NUCLEOTIDE SEQUENCE</scope>
</reference>
<accession>A0A8S5L0Q6</accession>
<sequence>MLKNETLSSNGPLRVDHYGNPPSGIPFDNSYSTNRVATQRVVSNVKTSNTPAGQPRLPRDHSYDVFVSEVSNGYRKMHSTNLVNTLFYEMDSASGYGVYPYTPSPSVPAHPFSKDEVLGIALSRLLDSLRQGNVDVGSSAGEASSGAGEYFDRMGAAKEKASRNVKRGLQKWPVDVSMQAQLIRSFKRGSNGWFLWNYCLKPSMEDLYNALNFTQHPQIFVKKGSKTSTFIKSIIKEDDDPRFEGMYSKLTREVIIGTRLKAAFSIGDNALYNLHRMTTFNPGLIAWNRMPLSFVVDWFANVGGFMDDYETSLALGLNVLWVMQTDFELYSTRVEARGSNSYIRDGYRTEVFQDTTSFDKLVRVNRTIGFTLPTPNALNYFGPGISSPSRGTTAGFLFAQAFGGWKRSHGL</sequence>
<evidence type="ECO:0000256" key="2">
    <source>
        <dbReference type="ARBA" id="ARBA00022581"/>
    </source>
</evidence>
<dbReference type="Pfam" id="PF03863">
    <property type="entry name" value="Phage_mat-A"/>
    <property type="match status" value="1"/>
</dbReference>
<evidence type="ECO:0000256" key="5">
    <source>
        <dbReference type="ARBA" id="ARBA00023104"/>
    </source>
</evidence>
<keyword evidence="3" id="KW-1161">Viral attachment to host cell</keyword>
<dbReference type="GO" id="GO:0039666">
    <property type="term" value="P:virion attachment to host cell pilus"/>
    <property type="evidence" value="ECO:0007669"/>
    <property type="project" value="UniProtKB-KW"/>
</dbReference>
<dbReference type="KEGG" id="vg:80398338"/>
<proteinExistence type="inferred from homology"/>
<evidence type="ECO:0000256" key="4">
    <source>
        <dbReference type="ARBA" id="ARBA00022844"/>
    </source>
</evidence>
<keyword evidence="2" id="KW-0945">Host-virus interaction</keyword>
<dbReference type="InterPro" id="IPR005563">
    <property type="entry name" value="A_protein"/>
</dbReference>
<evidence type="ECO:0000256" key="1">
    <source>
        <dbReference type="ARBA" id="ARBA00004328"/>
    </source>
</evidence>
<dbReference type="GeneID" id="80398338"/>
<dbReference type="RefSeq" id="YP_010769347.1">
    <property type="nucleotide sequence ID" value="NC_073947.1"/>
</dbReference>
<evidence type="ECO:0000313" key="9">
    <source>
        <dbReference type="Proteomes" id="UP000678853"/>
    </source>
</evidence>
<evidence type="ECO:0000313" key="8">
    <source>
        <dbReference type="EMBL" id="DAD51043.1"/>
    </source>
</evidence>
<evidence type="ECO:0000256" key="7">
    <source>
        <dbReference type="ARBA" id="ARBA00035110"/>
    </source>
</evidence>
<evidence type="ECO:0000256" key="6">
    <source>
        <dbReference type="ARBA" id="ARBA00023296"/>
    </source>
</evidence>